<proteinExistence type="predicted"/>
<dbReference type="PANTHER" id="PTHR33240:SF16">
    <property type="match status" value="1"/>
</dbReference>
<dbReference type="CDD" id="cd00303">
    <property type="entry name" value="retropepsin_like"/>
    <property type="match status" value="1"/>
</dbReference>
<protein>
    <submittedName>
        <fullName evidence="2">Uncharacterized protein</fullName>
    </submittedName>
</protein>
<dbReference type="EMBL" id="JAUIZM010000002">
    <property type="protein sequence ID" value="KAK1399425.1"/>
    <property type="molecule type" value="Genomic_DNA"/>
</dbReference>
<feature type="region of interest" description="Disordered" evidence="1">
    <location>
        <begin position="275"/>
        <end position="294"/>
    </location>
</feature>
<evidence type="ECO:0000313" key="3">
    <source>
        <dbReference type="Proteomes" id="UP001237642"/>
    </source>
</evidence>
<evidence type="ECO:0000256" key="1">
    <source>
        <dbReference type="SAM" id="MobiDB-lite"/>
    </source>
</evidence>
<comment type="caution">
    <text evidence="2">The sequence shown here is derived from an EMBL/GenBank/DDBJ whole genome shotgun (WGS) entry which is preliminary data.</text>
</comment>
<dbReference type="AlphaFoldDB" id="A0AAD8J7R9"/>
<dbReference type="Proteomes" id="UP001237642">
    <property type="component" value="Unassembled WGS sequence"/>
</dbReference>
<reference evidence="2" key="1">
    <citation type="submission" date="2023-02" db="EMBL/GenBank/DDBJ databases">
        <title>Genome of toxic invasive species Heracleum sosnowskyi carries increased number of genes despite the absence of recent whole-genome duplications.</title>
        <authorList>
            <person name="Schelkunov M."/>
            <person name="Shtratnikova V."/>
            <person name="Makarenko M."/>
            <person name="Klepikova A."/>
            <person name="Omelchenko D."/>
            <person name="Novikova G."/>
            <person name="Obukhova E."/>
            <person name="Bogdanov V."/>
            <person name="Penin A."/>
            <person name="Logacheva M."/>
        </authorList>
    </citation>
    <scope>NUCLEOTIDE SEQUENCE</scope>
    <source>
        <strain evidence="2">Hsosn_3</strain>
        <tissue evidence="2">Leaf</tissue>
    </source>
</reference>
<dbReference type="InterPro" id="IPR021109">
    <property type="entry name" value="Peptidase_aspartic_dom_sf"/>
</dbReference>
<gene>
    <name evidence="2" type="ORF">POM88_009288</name>
</gene>
<evidence type="ECO:0000313" key="2">
    <source>
        <dbReference type="EMBL" id="KAK1399425.1"/>
    </source>
</evidence>
<sequence length="294" mass="33571">MPDYKKNGNKYCDYHQDKGHNTDECYHLKKLIEKMIKEGELNKFVKDLRDKLAPKVDKRKEPEEVERYRGEVKTIFGGSTLGRDSKTAKKRYAKQVYNLYQFQSAKQAMPIMFTEDDYEDVIWPHEDPLLINPVIGQNKIWKALIDGGGGSVNILYHRTYNKMNLGGEQLEPCHEAPLYGFENQPVPIEGTITLSVLLGKAPYTVEKQVKFYVVRVKSPYNAILGRPALTSFQAVASIPHLKLKFPTEHGIGEMRGGQKTARIIMLDDLDKDQDFELTESGKRKRTEGESSGSR</sequence>
<name>A0AAD8J7R9_9APIA</name>
<accession>A0AAD8J7R9</accession>
<dbReference type="Gene3D" id="2.40.70.10">
    <property type="entry name" value="Acid Proteases"/>
    <property type="match status" value="1"/>
</dbReference>
<keyword evidence="3" id="KW-1185">Reference proteome</keyword>
<reference evidence="2" key="2">
    <citation type="submission" date="2023-05" db="EMBL/GenBank/DDBJ databases">
        <authorList>
            <person name="Schelkunov M.I."/>
        </authorList>
    </citation>
    <scope>NUCLEOTIDE SEQUENCE</scope>
    <source>
        <strain evidence="2">Hsosn_3</strain>
        <tissue evidence="2">Leaf</tissue>
    </source>
</reference>
<dbReference type="PANTHER" id="PTHR33240">
    <property type="entry name" value="OS08G0508500 PROTEIN"/>
    <property type="match status" value="1"/>
</dbReference>
<organism evidence="2 3">
    <name type="scientific">Heracleum sosnowskyi</name>
    <dbReference type="NCBI Taxonomy" id="360622"/>
    <lineage>
        <taxon>Eukaryota</taxon>
        <taxon>Viridiplantae</taxon>
        <taxon>Streptophyta</taxon>
        <taxon>Embryophyta</taxon>
        <taxon>Tracheophyta</taxon>
        <taxon>Spermatophyta</taxon>
        <taxon>Magnoliopsida</taxon>
        <taxon>eudicotyledons</taxon>
        <taxon>Gunneridae</taxon>
        <taxon>Pentapetalae</taxon>
        <taxon>asterids</taxon>
        <taxon>campanulids</taxon>
        <taxon>Apiales</taxon>
        <taxon>Apiaceae</taxon>
        <taxon>Apioideae</taxon>
        <taxon>apioid superclade</taxon>
        <taxon>Tordylieae</taxon>
        <taxon>Tordyliinae</taxon>
        <taxon>Heracleum</taxon>
    </lineage>
</organism>